<keyword evidence="4 7" id="KW-0436">Ligase</keyword>
<keyword evidence="5 7" id="KW-0547">Nucleotide-binding</keyword>
<dbReference type="UniPathway" id="UPA00219"/>
<feature type="domain" description="Mur ligase central" evidence="9">
    <location>
        <begin position="125"/>
        <end position="253"/>
    </location>
</feature>
<dbReference type="SUPFAM" id="SSF53623">
    <property type="entry name" value="MurD-like peptide ligases, catalytic domain"/>
    <property type="match status" value="1"/>
</dbReference>
<dbReference type="Pfam" id="PF08245">
    <property type="entry name" value="Mur_ligase_M"/>
    <property type="match status" value="1"/>
</dbReference>
<dbReference type="PANTHER" id="PTHR43692">
    <property type="entry name" value="UDP-N-ACETYLMURAMOYLALANINE--D-GLUTAMATE LIGASE"/>
    <property type="match status" value="1"/>
</dbReference>
<feature type="transmembrane region" description="Helical" evidence="8">
    <location>
        <begin position="18"/>
        <end position="41"/>
    </location>
</feature>
<evidence type="ECO:0000256" key="6">
    <source>
        <dbReference type="ARBA" id="ARBA00022840"/>
    </source>
</evidence>
<keyword evidence="7" id="KW-0133">Cell shape</keyword>
<dbReference type="NCBIfam" id="TIGR01087">
    <property type="entry name" value="murD"/>
    <property type="match status" value="1"/>
</dbReference>
<keyword evidence="8" id="KW-0472">Membrane</keyword>
<dbReference type="GO" id="GO:0008360">
    <property type="term" value="P:regulation of cell shape"/>
    <property type="evidence" value="ECO:0007669"/>
    <property type="project" value="UniProtKB-KW"/>
</dbReference>
<dbReference type="GO" id="GO:0051301">
    <property type="term" value="P:cell division"/>
    <property type="evidence" value="ECO:0007669"/>
    <property type="project" value="UniProtKB-KW"/>
</dbReference>
<dbReference type="Gene3D" id="3.40.50.720">
    <property type="entry name" value="NAD(P)-binding Rossmann-like Domain"/>
    <property type="match status" value="1"/>
</dbReference>
<dbReference type="SUPFAM" id="SSF51984">
    <property type="entry name" value="MurCD N-terminal domain"/>
    <property type="match status" value="1"/>
</dbReference>
<accession>A0A1F7IMA3</accession>
<keyword evidence="8" id="KW-0812">Transmembrane</keyword>
<gene>
    <name evidence="7" type="primary">murD</name>
    <name evidence="10" type="ORF">A3B40_01785</name>
</gene>
<evidence type="ECO:0000256" key="5">
    <source>
        <dbReference type="ARBA" id="ARBA00022741"/>
    </source>
</evidence>
<dbReference type="Gene3D" id="3.90.190.20">
    <property type="entry name" value="Mur ligase, C-terminal domain"/>
    <property type="match status" value="1"/>
</dbReference>
<dbReference type="SUPFAM" id="SSF53244">
    <property type="entry name" value="MurD-like peptide ligases, peptide-binding domain"/>
    <property type="match status" value="1"/>
</dbReference>
<dbReference type="InterPro" id="IPR036565">
    <property type="entry name" value="Mur-like_cat_sf"/>
</dbReference>
<dbReference type="InterPro" id="IPR013221">
    <property type="entry name" value="Mur_ligase_cen"/>
</dbReference>
<dbReference type="InterPro" id="IPR036615">
    <property type="entry name" value="Mur_ligase_C_dom_sf"/>
</dbReference>
<evidence type="ECO:0000256" key="1">
    <source>
        <dbReference type="ARBA" id="ARBA00004496"/>
    </source>
</evidence>
<dbReference type="GO" id="GO:0009252">
    <property type="term" value="P:peptidoglycan biosynthetic process"/>
    <property type="evidence" value="ECO:0007669"/>
    <property type="project" value="UniProtKB-UniRule"/>
</dbReference>
<reference evidence="10 11" key="1">
    <citation type="journal article" date="2016" name="Nat. Commun.">
        <title>Thousands of microbial genomes shed light on interconnected biogeochemical processes in an aquifer system.</title>
        <authorList>
            <person name="Anantharaman K."/>
            <person name="Brown C.T."/>
            <person name="Hug L.A."/>
            <person name="Sharon I."/>
            <person name="Castelle C.J."/>
            <person name="Probst A.J."/>
            <person name="Thomas B.C."/>
            <person name="Singh A."/>
            <person name="Wilkins M.J."/>
            <person name="Karaoz U."/>
            <person name="Brodie E.L."/>
            <person name="Williams K.H."/>
            <person name="Hubbard S.S."/>
            <person name="Banfield J.F."/>
        </authorList>
    </citation>
    <scope>NUCLEOTIDE SEQUENCE [LARGE SCALE GENOMIC DNA]</scope>
</reference>
<sequence length="446" mass="50124">MAGNVYKLLKDRYKNKKVLIVGLGVLGGGVGLAKFFAGLGAKVTITDNKNKTQLASALSQLKHLPIEYHLEGHPKEIFLKADVIVKGPFVSWHLPPIVAAEKKGIPIEMELSFFAQYSPAKIIGITGSRGKSTTTMMIYKLLKQAGWPVHLGGSLPHISTINYLKTLTFEDWVVMELPSWPLSGFHRKKISPRIAVFTNFYPDHLNYYKRVDDYLSDKKAIYLYQRSDDFLIANKSLQSITSQDKPKSKIIYFQPQDFPVQLKFLKGKHNLENAAAALTLAKALNLNLENCIKSIQQFSGLPFRQQVVDKKGDVIFVNDTTSTTPVATIKAIEAFADKNIILILGGNSKNLPFNTLIKHLIKVKKIVLLAGSFTEEILPILKQKYSKKITEVYSDLEKAVNKSYQLAQELKEEVYILFSPAATSFAMFNNEFHRGEEFNKIISQLL</sequence>
<protein>
    <recommendedName>
        <fullName evidence="7">UDP-N-acetylmuramoylalanine--D-glutamate ligase</fullName>
        <ecNumber evidence="7">6.3.2.9</ecNumber>
    </recommendedName>
    <alternativeName>
        <fullName evidence="7">D-glutamic acid-adding enzyme</fullName>
    </alternativeName>
    <alternativeName>
        <fullName evidence="7">UDP-N-acetylmuramoyl-L-alanyl-D-glutamate synthetase</fullName>
    </alternativeName>
</protein>
<evidence type="ECO:0000256" key="7">
    <source>
        <dbReference type="HAMAP-Rule" id="MF_00639"/>
    </source>
</evidence>
<dbReference type="GO" id="GO:0005737">
    <property type="term" value="C:cytoplasm"/>
    <property type="evidence" value="ECO:0007669"/>
    <property type="project" value="UniProtKB-SubCell"/>
</dbReference>
<proteinExistence type="inferred from homology"/>
<comment type="catalytic activity">
    <reaction evidence="7">
        <text>UDP-N-acetyl-alpha-D-muramoyl-L-alanine + D-glutamate + ATP = UDP-N-acetyl-alpha-D-muramoyl-L-alanyl-D-glutamate + ADP + phosphate + H(+)</text>
        <dbReference type="Rhea" id="RHEA:16429"/>
        <dbReference type="ChEBI" id="CHEBI:15378"/>
        <dbReference type="ChEBI" id="CHEBI:29986"/>
        <dbReference type="ChEBI" id="CHEBI:30616"/>
        <dbReference type="ChEBI" id="CHEBI:43474"/>
        <dbReference type="ChEBI" id="CHEBI:83898"/>
        <dbReference type="ChEBI" id="CHEBI:83900"/>
        <dbReference type="ChEBI" id="CHEBI:456216"/>
        <dbReference type="EC" id="6.3.2.9"/>
    </reaction>
</comment>
<comment type="caution">
    <text evidence="10">The sequence shown here is derived from an EMBL/GenBank/DDBJ whole genome shotgun (WGS) entry which is preliminary data.</text>
</comment>
<feature type="binding site" evidence="7">
    <location>
        <begin position="127"/>
        <end position="133"/>
    </location>
    <ligand>
        <name>ATP</name>
        <dbReference type="ChEBI" id="CHEBI:30616"/>
    </ligand>
</feature>
<evidence type="ECO:0000256" key="8">
    <source>
        <dbReference type="SAM" id="Phobius"/>
    </source>
</evidence>
<name>A0A1F7IMA3_9BACT</name>
<dbReference type="PANTHER" id="PTHR43692:SF1">
    <property type="entry name" value="UDP-N-ACETYLMURAMOYLALANINE--D-GLUTAMATE LIGASE"/>
    <property type="match status" value="1"/>
</dbReference>
<comment type="similarity">
    <text evidence="7">Belongs to the MurCDEF family.</text>
</comment>
<dbReference type="Proteomes" id="UP000178040">
    <property type="component" value="Unassembled WGS sequence"/>
</dbReference>
<keyword evidence="6 7" id="KW-0067">ATP-binding</keyword>
<keyword evidence="3 7" id="KW-0963">Cytoplasm</keyword>
<keyword evidence="7" id="KW-0131">Cell cycle</keyword>
<dbReference type="Pfam" id="PF21799">
    <property type="entry name" value="MurD-like_N"/>
    <property type="match status" value="1"/>
</dbReference>
<dbReference type="AlphaFoldDB" id="A0A1F7IMA3"/>
<evidence type="ECO:0000313" key="10">
    <source>
        <dbReference type="EMBL" id="OGK44499.1"/>
    </source>
</evidence>
<dbReference type="Gene3D" id="3.40.1190.10">
    <property type="entry name" value="Mur-like, catalytic domain"/>
    <property type="match status" value="1"/>
</dbReference>
<keyword evidence="8" id="KW-1133">Transmembrane helix</keyword>
<dbReference type="InterPro" id="IPR005762">
    <property type="entry name" value="MurD"/>
</dbReference>
<dbReference type="GO" id="GO:0071555">
    <property type="term" value="P:cell wall organization"/>
    <property type="evidence" value="ECO:0007669"/>
    <property type="project" value="UniProtKB-KW"/>
</dbReference>
<evidence type="ECO:0000313" key="11">
    <source>
        <dbReference type="Proteomes" id="UP000178040"/>
    </source>
</evidence>
<evidence type="ECO:0000256" key="2">
    <source>
        <dbReference type="ARBA" id="ARBA00004752"/>
    </source>
</evidence>
<organism evidence="10 11">
    <name type="scientific">Candidatus Roizmanbacteria bacterium RIFCSPLOWO2_01_FULL_37_16</name>
    <dbReference type="NCBI Taxonomy" id="1802058"/>
    <lineage>
        <taxon>Bacteria</taxon>
        <taxon>Candidatus Roizmaniibacteriota</taxon>
    </lineage>
</organism>
<comment type="function">
    <text evidence="7">Cell wall formation. Catalyzes the addition of glutamate to the nucleotide precursor UDP-N-acetylmuramoyl-L-alanine (UMA).</text>
</comment>
<comment type="pathway">
    <text evidence="2 7">Cell wall biogenesis; peptidoglycan biosynthesis.</text>
</comment>
<dbReference type="EC" id="6.3.2.9" evidence="7"/>
<dbReference type="HAMAP" id="MF_00639">
    <property type="entry name" value="MurD"/>
    <property type="match status" value="1"/>
</dbReference>
<evidence type="ECO:0000256" key="3">
    <source>
        <dbReference type="ARBA" id="ARBA00022490"/>
    </source>
</evidence>
<keyword evidence="7" id="KW-0132">Cell division</keyword>
<keyword evidence="7" id="KW-0573">Peptidoglycan synthesis</keyword>
<comment type="subcellular location">
    <subcellularLocation>
        <location evidence="1 7">Cytoplasm</location>
    </subcellularLocation>
</comment>
<evidence type="ECO:0000256" key="4">
    <source>
        <dbReference type="ARBA" id="ARBA00022598"/>
    </source>
</evidence>
<dbReference type="GO" id="GO:0005524">
    <property type="term" value="F:ATP binding"/>
    <property type="evidence" value="ECO:0007669"/>
    <property type="project" value="UniProtKB-UniRule"/>
</dbReference>
<keyword evidence="7" id="KW-0961">Cell wall biogenesis/degradation</keyword>
<evidence type="ECO:0000259" key="9">
    <source>
        <dbReference type="Pfam" id="PF08245"/>
    </source>
</evidence>
<dbReference type="EMBL" id="MGAI01000027">
    <property type="protein sequence ID" value="OGK44499.1"/>
    <property type="molecule type" value="Genomic_DNA"/>
</dbReference>
<dbReference type="GO" id="GO:0008764">
    <property type="term" value="F:UDP-N-acetylmuramoylalanine-D-glutamate ligase activity"/>
    <property type="evidence" value="ECO:0007669"/>
    <property type="project" value="UniProtKB-UniRule"/>
</dbReference>